<dbReference type="Pfam" id="PF00440">
    <property type="entry name" value="TetR_N"/>
    <property type="match status" value="1"/>
</dbReference>
<dbReference type="InterPro" id="IPR039536">
    <property type="entry name" value="TetR_C_Proteobacteria"/>
</dbReference>
<dbReference type="Proteomes" id="UP000637002">
    <property type="component" value="Unassembled WGS sequence"/>
</dbReference>
<dbReference type="SUPFAM" id="SSF46689">
    <property type="entry name" value="Homeodomain-like"/>
    <property type="match status" value="1"/>
</dbReference>
<dbReference type="Gene3D" id="1.10.10.60">
    <property type="entry name" value="Homeodomain-like"/>
    <property type="match status" value="1"/>
</dbReference>
<accession>A0A916U4R2</accession>
<reference evidence="7" key="2">
    <citation type="submission" date="2020-09" db="EMBL/GenBank/DDBJ databases">
        <authorList>
            <person name="Sun Q."/>
            <person name="Zhou Y."/>
        </authorList>
    </citation>
    <scope>NUCLEOTIDE SEQUENCE</scope>
    <source>
        <strain evidence="7">CGMCC 1.12919</strain>
    </source>
</reference>
<dbReference type="InterPro" id="IPR050109">
    <property type="entry name" value="HTH-type_TetR-like_transc_reg"/>
</dbReference>
<dbReference type="InterPro" id="IPR036271">
    <property type="entry name" value="Tet_transcr_reg_TetR-rel_C_sf"/>
</dbReference>
<dbReference type="GO" id="GO:0000976">
    <property type="term" value="F:transcription cis-regulatory region binding"/>
    <property type="evidence" value="ECO:0007669"/>
    <property type="project" value="TreeGrafter"/>
</dbReference>
<dbReference type="PROSITE" id="PS50977">
    <property type="entry name" value="HTH_TETR_2"/>
    <property type="match status" value="1"/>
</dbReference>
<evidence type="ECO:0000256" key="3">
    <source>
        <dbReference type="ARBA" id="ARBA00023163"/>
    </source>
</evidence>
<dbReference type="AlphaFoldDB" id="A0A916U4R2"/>
<keyword evidence="8" id="KW-1185">Reference proteome</keyword>
<sequence length="225" mass="24544">MSVREATAVESSYRRGGRPTRAEAAERDARLIEIATSLFMERGFEATSIDALAEAARVSKPTVYARYRDKRELFAAVLRRQIERWLVPLSASAQTQVDVRDPVALEAMLVDVARQMVALSSTPGSIALSRILSAQAPHFPELTQLAFEEGWLKAVGAMARMLSSVASRGLIRIDDPALAADLFLSLILGPVSRHNGYCADPLDAGVDERLVKAVGLFLNGVLPRR</sequence>
<dbReference type="EMBL" id="BMGG01000003">
    <property type="protein sequence ID" value="GGC59950.1"/>
    <property type="molecule type" value="Genomic_DNA"/>
</dbReference>
<evidence type="ECO:0000256" key="5">
    <source>
        <dbReference type="SAM" id="MobiDB-lite"/>
    </source>
</evidence>
<dbReference type="Gene3D" id="1.10.357.10">
    <property type="entry name" value="Tetracycline Repressor, domain 2"/>
    <property type="match status" value="1"/>
</dbReference>
<evidence type="ECO:0000313" key="8">
    <source>
        <dbReference type="Proteomes" id="UP000637002"/>
    </source>
</evidence>
<organism evidence="7 8">
    <name type="scientific">Chelatococcus reniformis</name>
    <dbReference type="NCBI Taxonomy" id="1494448"/>
    <lineage>
        <taxon>Bacteria</taxon>
        <taxon>Pseudomonadati</taxon>
        <taxon>Pseudomonadota</taxon>
        <taxon>Alphaproteobacteria</taxon>
        <taxon>Hyphomicrobiales</taxon>
        <taxon>Chelatococcaceae</taxon>
        <taxon>Chelatococcus</taxon>
    </lineage>
</organism>
<comment type="caution">
    <text evidence="7">The sequence shown here is derived from an EMBL/GenBank/DDBJ whole genome shotgun (WGS) entry which is preliminary data.</text>
</comment>
<name>A0A916U4R2_9HYPH</name>
<dbReference type="PANTHER" id="PTHR30055:SF146">
    <property type="entry name" value="HTH-TYPE TRANSCRIPTIONAL DUAL REGULATOR CECR"/>
    <property type="match status" value="1"/>
</dbReference>
<dbReference type="InterPro" id="IPR009057">
    <property type="entry name" value="Homeodomain-like_sf"/>
</dbReference>
<protein>
    <recommendedName>
        <fullName evidence="6">HTH tetR-type domain-containing protein</fullName>
    </recommendedName>
</protein>
<evidence type="ECO:0000256" key="4">
    <source>
        <dbReference type="PROSITE-ProRule" id="PRU00335"/>
    </source>
</evidence>
<keyword evidence="1" id="KW-0805">Transcription regulation</keyword>
<dbReference type="InterPro" id="IPR001647">
    <property type="entry name" value="HTH_TetR"/>
</dbReference>
<dbReference type="PRINTS" id="PR00455">
    <property type="entry name" value="HTHTETR"/>
</dbReference>
<feature type="DNA-binding region" description="H-T-H motif" evidence="4">
    <location>
        <begin position="48"/>
        <end position="67"/>
    </location>
</feature>
<dbReference type="RefSeq" id="WP_188608859.1">
    <property type="nucleotide sequence ID" value="NZ_BMGG01000003.1"/>
</dbReference>
<evidence type="ECO:0000313" key="7">
    <source>
        <dbReference type="EMBL" id="GGC59950.1"/>
    </source>
</evidence>
<dbReference type="PANTHER" id="PTHR30055">
    <property type="entry name" value="HTH-TYPE TRANSCRIPTIONAL REGULATOR RUTR"/>
    <property type="match status" value="1"/>
</dbReference>
<dbReference type="Pfam" id="PF14246">
    <property type="entry name" value="TetR_C_7"/>
    <property type="match status" value="1"/>
</dbReference>
<reference evidence="7" key="1">
    <citation type="journal article" date="2014" name="Int. J. Syst. Evol. Microbiol.">
        <title>Complete genome sequence of Corynebacterium casei LMG S-19264T (=DSM 44701T), isolated from a smear-ripened cheese.</title>
        <authorList>
            <consortium name="US DOE Joint Genome Institute (JGI-PGF)"/>
            <person name="Walter F."/>
            <person name="Albersmeier A."/>
            <person name="Kalinowski J."/>
            <person name="Ruckert C."/>
        </authorList>
    </citation>
    <scope>NUCLEOTIDE SEQUENCE</scope>
    <source>
        <strain evidence="7">CGMCC 1.12919</strain>
    </source>
</reference>
<evidence type="ECO:0000256" key="1">
    <source>
        <dbReference type="ARBA" id="ARBA00023015"/>
    </source>
</evidence>
<evidence type="ECO:0000259" key="6">
    <source>
        <dbReference type="PROSITE" id="PS50977"/>
    </source>
</evidence>
<keyword evidence="2 4" id="KW-0238">DNA-binding</keyword>
<feature type="region of interest" description="Disordered" evidence="5">
    <location>
        <begin position="1"/>
        <end position="21"/>
    </location>
</feature>
<keyword evidence="3" id="KW-0804">Transcription</keyword>
<evidence type="ECO:0000256" key="2">
    <source>
        <dbReference type="ARBA" id="ARBA00023125"/>
    </source>
</evidence>
<dbReference type="FunFam" id="1.10.10.60:FF:000141">
    <property type="entry name" value="TetR family transcriptional regulator"/>
    <property type="match status" value="1"/>
</dbReference>
<gene>
    <name evidence="7" type="ORF">GCM10010994_18320</name>
</gene>
<feature type="domain" description="HTH tetR-type" evidence="6">
    <location>
        <begin position="25"/>
        <end position="85"/>
    </location>
</feature>
<dbReference type="SUPFAM" id="SSF48498">
    <property type="entry name" value="Tetracyclin repressor-like, C-terminal domain"/>
    <property type="match status" value="1"/>
</dbReference>
<proteinExistence type="predicted"/>
<dbReference type="GO" id="GO:0003700">
    <property type="term" value="F:DNA-binding transcription factor activity"/>
    <property type="evidence" value="ECO:0007669"/>
    <property type="project" value="TreeGrafter"/>
</dbReference>